<name>A0A9X2H897_9MICC</name>
<reference evidence="1" key="1">
    <citation type="submission" date="2022-06" db="EMBL/GenBank/DDBJ databases">
        <title>Rothia sp. isolated from sandalwood seedling.</title>
        <authorList>
            <person name="Tuikhar N."/>
            <person name="Kirdat K."/>
            <person name="Thorat V."/>
            <person name="Swetha P."/>
            <person name="Padma S."/>
            <person name="Sundararaj R."/>
            <person name="Yadav A."/>
        </authorList>
    </citation>
    <scope>NUCLEOTIDE SEQUENCE</scope>
    <source>
        <strain evidence="1">AR01</strain>
    </source>
</reference>
<dbReference type="InterPro" id="IPR031423">
    <property type="entry name" value="Phosphatase_SCO2771"/>
</dbReference>
<organism evidence="1 2">
    <name type="scientific">Rothia santali</name>
    <dbReference type="NCBI Taxonomy" id="2949643"/>
    <lineage>
        <taxon>Bacteria</taxon>
        <taxon>Bacillati</taxon>
        <taxon>Actinomycetota</taxon>
        <taxon>Actinomycetes</taxon>
        <taxon>Micrococcales</taxon>
        <taxon>Micrococcaceae</taxon>
        <taxon>Rothia</taxon>
    </lineage>
</organism>
<proteinExistence type="predicted"/>
<accession>A0A9X2H897</accession>
<dbReference type="Proteomes" id="UP001139502">
    <property type="component" value="Unassembled WGS sequence"/>
</dbReference>
<comment type="caution">
    <text evidence="1">The sequence shown here is derived from an EMBL/GenBank/DDBJ whole genome shotgun (WGS) entry which is preliminary data.</text>
</comment>
<keyword evidence="2" id="KW-1185">Reference proteome</keyword>
<protein>
    <submittedName>
        <fullName evidence="1">Phosphatase</fullName>
    </submittedName>
</protein>
<dbReference type="EMBL" id="JANAFB010000003">
    <property type="protein sequence ID" value="MCP3424889.1"/>
    <property type="molecule type" value="Genomic_DNA"/>
</dbReference>
<dbReference type="AlphaFoldDB" id="A0A9X2H897"/>
<sequence>MSTTDIHDEEAFAAYLDEARITGEVGTPRQDNLAHIEKFLAGDEHLEFGVELTREWTRQEVFDLMVDRAGLDPDPRHTHGQDTISAERCVAALTRYARHFGDAVRRGAGILFATGHPAGLFPVYQHLADAARRGGARVIGIEEGIHFDGGDLRQINDVVMYQRYGSLAHTHYPEPMRLVLRQLREAGTPVDFVVADHGWAGAAASAGLPTLGIADCNDPGLFVAEAQGQLLTAVPMDDNVLPHLYDPVTEFVLDRAGLAVRSAV</sequence>
<evidence type="ECO:0000313" key="2">
    <source>
        <dbReference type="Proteomes" id="UP001139502"/>
    </source>
</evidence>
<gene>
    <name evidence="1" type="ORF">NBM05_02305</name>
</gene>
<dbReference type="RefSeq" id="WP_254164839.1">
    <property type="nucleotide sequence ID" value="NZ_JANAFB010000003.1"/>
</dbReference>
<dbReference type="Pfam" id="PF15698">
    <property type="entry name" value="Phosphatase"/>
    <property type="match status" value="1"/>
</dbReference>
<evidence type="ECO:0000313" key="1">
    <source>
        <dbReference type="EMBL" id="MCP3424889.1"/>
    </source>
</evidence>